<reference evidence="2" key="1">
    <citation type="submission" date="2020-05" db="EMBL/GenBank/DDBJ databases">
        <title>Mycena genomes resolve the evolution of fungal bioluminescence.</title>
        <authorList>
            <person name="Tsai I.J."/>
        </authorList>
    </citation>
    <scope>NUCLEOTIDE SEQUENCE</scope>
    <source>
        <strain evidence="2">CCC161011</strain>
    </source>
</reference>
<evidence type="ECO:0000313" key="3">
    <source>
        <dbReference type="Proteomes" id="UP000620124"/>
    </source>
</evidence>
<dbReference type="EMBL" id="JACAZI010000005">
    <property type="protein sequence ID" value="KAF7360270.1"/>
    <property type="molecule type" value="Genomic_DNA"/>
</dbReference>
<keyword evidence="1" id="KW-0472">Membrane</keyword>
<feature type="transmembrane region" description="Helical" evidence="1">
    <location>
        <begin position="36"/>
        <end position="56"/>
    </location>
</feature>
<dbReference type="Proteomes" id="UP000620124">
    <property type="component" value="Unassembled WGS sequence"/>
</dbReference>
<dbReference type="OrthoDB" id="2989332at2759"/>
<gene>
    <name evidence="2" type="ORF">MVEN_00756300</name>
</gene>
<dbReference type="AlphaFoldDB" id="A0A8H6YFK8"/>
<name>A0A8H6YFK8_9AGAR</name>
<proteinExistence type="predicted"/>
<keyword evidence="1" id="KW-1133">Transmembrane helix</keyword>
<protein>
    <submittedName>
        <fullName evidence="2">Uncharacterized protein</fullName>
    </submittedName>
</protein>
<evidence type="ECO:0000256" key="1">
    <source>
        <dbReference type="SAM" id="Phobius"/>
    </source>
</evidence>
<organism evidence="2 3">
    <name type="scientific">Mycena venus</name>
    <dbReference type="NCBI Taxonomy" id="2733690"/>
    <lineage>
        <taxon>Eukaryota</taxon>
        <taxon>Fungi</taxon>
        <taxon>Dikarya</taxon>
        <taxon>Basidiomycota</taxon>
        <taxon>Agaricomycotina</taxon>
        <taxon>Agaricomycetes</taxon>
        <taxon>Agaricomycetidae</taxon>
        <taxon>Agaricales</taxon>
        <taxon>Marasmiineae</taxon>
        <taxon>Mycenaceae</taxon>
        <taxon>Mycena</taxon>
    </lineage>
</organism>
<keyword evidence="3" id="KW-1185">Reference proteome</keyword>
<comment type="caution">
    <text evidence="2">The sequence shown here is derived from an EMBL/GenBank/DDBJ whole genome shotgun (WGS) entry which is preliminary data.</text>
</comment>
<sequence length="94" mass="10384">MFHPTRVRAIFSTHLRRQTAAPSSGGKMDPKTQNNALLAAVAAVTVLGGSYYMGYWDTDKAKDKAKGKYDYFGLRRGWILMIAVQDAASSVKKE</sequence>
<keyword evidence="1" id="KW-0812">Transmembrane</keyword>
<evidence type="ECO:0000313" key="2">
    <source>
        <dbReference type="EMBL" id="KAF7360270.1"/>
    </source>
</evidence>
<accession>A0A8H6YFK8</accession>